<comment type="caution">
    <text evidence="3">The sequence shown here is derived from an EMBL/GenBank/DDBJ whole genome shotgun (WGS) entry which is preliminary data.</text>
</comment>
<sequence>MSDILQSATTAKKPGHSVDKCYRLQNKNKRYANNVHGGDQAGILGAFDASQGRPHSDNPLTNSQTDVQNVNSTGNSNLYERLMNLLKNSQDHCTLAPGVANFAGNSTVSSDAFAYSSSWILDSGASDHMCSNKLLFSELHALPKAYSVSLPNGHIVTINSVGTVPLTPQITLCNVLFIPSFKFNLLSIGKLCKQLNSIILFTPDLCCLQGSSMKMSLVLGNNSRDLYLHQQSPASSRTAPVVPNVFSPVVCNNSVLLWHHRLGHLPLYKLQQMKLCTESDSNANKMITCSICAKARQHRLSFPLSQISSPFPFYIIHIDL</sequence>
<dbReference type="InterPro" id="IPR054722">
    <property type="entry name" value="PolX-like_BBD"/>
</dbReference>
<gene>
    <name evidence="3" type="ORF">RND81_11G041900</name>
</gene>
<accession>A0AAW1HHV2</accession>
<name>A0AAW1HHV2_SAPOF</name>
<dbReference type="Pfam" id="PF22936">
    <property type="entry name" value="Pol_BBD"/>
    <property type="match status" value="1"/>
</dbReference>
<dbReference type="Proteomes" id="UP001443914">
    <property type="component" value="Unassembled WGS sequence"/>
</dbReference>
<keyword evidence="4" id="KW-1185">Reference proteome</keyword>
<feature type="compositionally biased region" description="Polar residues" evidence="1">
    <location>
        <begin position="58"/>
        <end position="69"/>
    </location>
</feature>
<protein>
    <recommendedName>
        <fullName evidence="2">Retrovirus-related Pol polyprotein from transposon TNT 1-94-like beta-barrel domain-containing protein</fullName>
    </recommendedName>
</protein>
<evidence type="ECO:0000313" key="4">
    <source>
        <dbReference type="Proteomes" id="UP001443914"/>
    </source>
</evidence>
<feature type="region of interest" description="Disordered" evidence="1">
    <location>
        <begin position="43"/>
        <end position="69"/>
    </location>
</feature>
<organism evidence="3 4">
    <name type="scientific">Saponaria officinalis</name>
    <name type="common">Common soapwort</name>
    <name type="synonym">Lychnis saponaria</name>
    <dbReference type="NCBI Taxonomy" id="3572"/>
    <lineage>
        <taxon>Eukaryota</taxon>
        <taxon>Viridiplantae</taxon>
        <taxon>Streptophyta</taxon>
        <taxon>Embryophyta</taxon>
        <taxon>Tracheophyta</taxon>
        <taxon>Spermatophyta</taxon>
        <taxon>Magnoliopsida</taxon>
        <taxon>eudicotyledons</taxon>
        <taxon>Gunneridae</taxon>
        <taxon>Pentapetalae</taxon>
        <taxon>Caryophyllales</taxon>
        <taxon>Caryophyllaceae</taxon>
        <taxon>Caryophylleae</taxon>
        <taxon>Saponaria</taxon>
    </lineage>
</organism>
<evidence type="ECO:0000259" key="2">
    <source>
        <dbReference type="Pfam" id="PF22936"/>
    </source>
</evidence>
<dbReference type="EMBL" id="JBDFQZ010000011">
    <property type="protein sequence ID" value="KAK9675924.1"/>
    <property type="molecule type" value="Genomic_DNA"/>
</dbReference>
<proteinExistence type="predicted"/>
<evidence type="ECO:0000256" key="1">
    <source>
        <dbReference type="SAM" id="MobiDB-lite"/>
    </source>
</evidence>
<dbReference type="AlphaFoldDB" id="A0AAW1HHV2"/>
<feature type="domain" description="Retrovirus-related Pol polyprotein from transposon TNT 1-94-like beta-barrel" evidence="2">
    <location>
        <begin position="119"/>
        <end position="193"/>
    </location>
</feature>
<evidence type="ECO:0000313" key="3">
    <source>
        <dbReference type="EMBL" id="KAK9675924.1"/>
    </source>
</evidence>
<reference evidence="3" key="1">
    <citation type="submission" date="2024-03" db="EMBL/GenBank/DDBJ databases">
        <title>WGS assembly of Saponaria officinalis var. Norfolk2.</title>
        <authorList>
            <person name="Jenkins J."/>
            <person name="Shu S."/>
            <person name="Grimwood J."/>
            <person name="Barry K."/>
            <person name="Goodstein D."/>
            <person name="Schmutz J."/>
            <person name="Leebens-Mack J."/>
            <person name="Osbourn A."/>
        </authorList>
    </citation>
    <scope>NUCLEOTIDE SEQUENCE [LARGE SCALE GENOMIC DNA]</scope>
    <source>
        <strain evidence="3">JIC</strain>
    </source>
</reference>